<dbReference type="OrthoDB" id="1931120at2"/>
<keyword evidence="3" id="KW-0808">Transferase</keyword>
<evidence type="ECO:0000256" key="4">
    <source>
        <dbReference type="ARBA" id="ARBA00022741"/>
    </source>
</evidence>
<evidence type="ECO:0000256" key="2">
    <source>
        <dbReference type="ARBA" id="ARBA00012438"/>
    </source>
</evidence>
<dbReference type="Gene3D" id="3.30.565.10">
    <property type="entry name" value="Histidine kinase-like ATPase, C-terminal domain"/>
    <property type="match status" value="1"/>
</dbReference>
<dbReference type="GO" id="GO:0000160">
    <property type="term" value="P:phosphorelay signal transduction system"/>
    <property type="evidence" value="ECO:0007669"/>
    <property type="project" value="UniProtKB-KW"/>
</dbReference>
<dbReference type="InterPro" id="IPR004358">
    <property type="entry name" value="Sig_transdc_His_kin-like_C"/>
</dbReference>
<keyword evidence="5 10" id="KW-0418">Kinase</keyword>
<dbReference type="SUPFAM" id="SSF55785">
    <property type="entry name" value="PYP-like sensor domain (PAS domain)"/>
    <property type="match status" value="1"/>
</dbReference>
<keyword evidence="6" id="KW-0067">ATP-binding</keyword>
<dbReference type="EMBL" id="QXDC01000003">
    <property type="protein sequence ID" value="RIA44538.1"/>
    <property type="molecule type" value="Genomic_DNA"/>
</dbReference>
<comment type="catalytic activity">
    <reaction evidence="1">
        <text>ATP + protein L-histidine = ADP + protein N-phospho-L-histidine.</text>
        <dbReference type="EC" id="2.7.13.3"/>
    </reaction>
</comment>
<gene>
    <name evidence="10" type="ORF">DFR49_2783</name>
</gene>
<evidence type="ECO:0000256" key="8">
    <source>
        <dbReference type="SAM" id="Phobius"/>
    </source>
</evidence>
<accession>A0A397P6Q1</accession>
<dbReference type="PROSITE" id="PS50109">
    <property type="entry name" value="HIS_KIN"/>
    <property type="match status" value="1"/>
</dbReference>
<dbReference type="InterPro" id="IPR005467">
    <property type="entry name" value="His_kinase_dom"/>
</dbReference>
<keyword evidence="8" id="KW-0472">Membrane</keyword>
<evidence type="ECO:0000313" key="11">
    <source>
        <dbReference type="Proteomes" id="UP000266568"/>
    </source>
</evidence>
<dbReference type="PRINTS" id="PR00344">
    <property type="entry name" value="BCTRLSENSOR"/>
</dbReference>
<dbReference type="PROSITE" id="PS51257">
    <property type="entry name" value="PROKAR_LIPOPROTEIN"/>
    <property type="match status" value="1"/>
</dbReference>
<dbReference type="PANTHER" id="PTHR43065">
    <property type="entry name" value="SENSOR HISTIDINE KINASE"/>
    <property type="match status" value="1"/>
</dbReference>
<keyword evidence="8" id="KW-0812">Transmembrane</keyword>
<dbReference type="GO" id="GO:0004673">
    <property type="term" value="F:protein histidine kinase activity"/>
    <property type="evidence" value="ECO:0007669"/>
    <property type="project" value="UniProtKB-EC"/>
</dbReference>
<sequence length="444" mass="46727">MASDRRFLIGLALRIALLATAIALLIAACLTPGLAAARVLAGLLVIGAVALLWGHVTRTNMMLTRFVEALNAGDTSVRFAAGGGAGFDALGAAFDAAIARARTERDSAARAERFQQALVDDMPIAVLTIDARGAVTPGNKLARRLFGAHLSGARAEDYAIYGATFAKRLAGESRGGEETLLLTFGGRAERAIVRSAELTRLDGQTRVVTVQPVQGAFDSIEMAAQSDLVRVLTHEILNSLTPITSLAETASDLLDAPTLEADPRVADARMAVGTLMRRTRGLGHFIESYRAVARPPVIARKVFAAEPWAAELQRLLAADWPDVPISIEIAPDGLALDADPDLLAQVLINLLRNGAEAARQHSDAPKLRLSITTIEGGGRRLIVADNGPGVPLAIRQEVFLPFFTTRAKGTGVGLNLARQIVVAHGGGIEVTDAAGGGAQFEIVI</sequence>
<protein>
    <recommendedName>
        <fullName evidence="2">histidine kinase</fullName>
        <ecNumber evidence="2">2.7.13.3</ecNumber>
    </recommendedName>
</protein>
<name>A0A397P6Q1_9SPHN</name>
<evidence type="ECO:0000256" key="7">
    <source>
        <dbReference type="ARBA" id="ARBA00023012"/>
    </source>
</evidence>
<evidence type="ECO:0000259" key="9">
    <source>
        <dbReference type="PROSITE" id="PS50109"/>
    </source>
</evidence>
<proteinExistence type="predicted"/>
<organism evidence="10 11">
    <name type="scientific">Hephaestia caeni</name>
    <dbReference type="NCBI Taxonomy" id="645617"/>
    <lineage>
        <taxon>Bacteria</taxon>
        <taxon>Pseudomonadati</taxon>
        <taxon>Pseudomonadota</taxon>
        <taxon>Alphaproteobacteria</taxon>
        <taxon>Sphingomonadales</taxon>
        <taxon>Sphingomonadaceae</taxon>
        <taxon>Hephaestia</taxon>
    </lineage>
</organism>
<evidence type="ECO:0000256" key="1">
    <source>
        <dbReference type="ARBA" id="ARBA00000085"/>
    </source>
</evidence>
<dbReference type="EC" id="2.7.13.3" evidence="2"/>
<evidence type="ECO:0000256" key="3">
    <source>
        <dbReference type="ARBA" id="ARBA00022679"/>
    </source>
</evidence>
<evidence type="ECO:0000313" key="10">
    <source>
        <dbReference type="EMBL" id="RIA44538.1"/>
    </source>
</evidence>
<dbReference type="InterPro" id="IPR036890">
    <property type="entry name" value="HATPase_C_sf"/>
</dbReference>
<dbReference type="InterPro" id="IPR035965">
    <property type="entry name" value="PAS-like_dom_sf"/>
</dbReference>
<feature type="domain" description="Histidine kinase" evidence="9">
    <location>
        <begin position="231"/>
        <end position="444"/>
    </location>
</feature>
<keyword evidence="4" id="KW-0547">Nucleotide-binding</keyword>
<keyword evidence="11" id="KW-1185">Reference proteome</keyword>
<feature type="transmembrane region" description="Helical" evidence="8">
    <location>
        <begin position="37"/>
        <end position="56"/>
    </location>
</feature>
<comment type="caution">
    <text evidence="10">The sequence shown here is derived from an EMBL/GenBank/DDBJ whole genome shotgun (WGS) entry which is preliminary data.</text>
</comment>
<dbReference type="Pfam" id="PF02518">
    <property type="entry name" value="HATPase_c"/>
    <property type="match status" value="1"/>
</dbReference>
<dbReference type="Proteomes" id="UP000266568">
    <property type="component" value="Unassembled WGS sequence"/>
</dbReference>
<dbReference type="SMART" id="SM00387">
    <property type="entry name" value="HATPase_c"/>
    <property type="match status" value="1"/>
</dbReference>
<keyword evidence="7" id="KW-0902">Two-component regulatory system</keyword>
<dbReference type="PANTHER" id="PTHR43065:SF46">
    <property type="entry name" value="C4-DICARBOXYLATE TRANSPORT SENSOR PROTEIN DCTB"/>
    <property type="match status" value="1"/>
</dbReference>
<evidence type="ECO:0000256" key="5">
    <source>
        <dbReference type="ARBA" id="ARBA00022777"/>
    </source>
</evidence>
<keyword evidence="8" id="KW-1133">Transmembrane helix</keyword>
<reference evidence="10 11" key="1">
    <citation type="submission" date="2018-08" db="EMBL/GenBank/DDBJ databases">
        <title>Genomic Encyclopedia of Type Strains, Phase IV (KMG-IV): sequencing the most valuable type-strain genomes for metagenomic binning, comparative biology and taxonomic classification.</title>
        <authorList>
            <person name="Goeker M."/>
        </authorList>
    </citation>
    <scope>NUCLEOTIDE SEQUENCE [LARGE SCALE GENOMIC DNA]</scope>
    <source>
        <strain evidence="10 11">DSM 25527</strain>
    </source>
</reference>
<evidence type="ECO:0000256" key="6">
    <source>
        <dbReference type="ARBA" id="ARBA00022840"/>
    </source>
</evidence>
<dbReference type="AlphaFoldDB" id="A0A397P6Q1"/>
<dbReference type="GO" id="GO:0005524">
    <property type="term" value="F:ATP binding"/>
    <property type="evidence" value="ECO:0007669"/>
    <property type="project" value="UniProtKB-KW"/>
</dbReference>
<dbReference type="InterPro" id="IPR003594">
    <property type="entry name" value="HATPase_dom"/>
</dbReference>
<dbReference type="RefSeq" id="WP_119036181.1">
    <property type="nucleotide sequence ID" value="NZ_QXDC01000003.1"/>
</dbReference>
<dbReference type="SUPFAM" id="SSF55874">
    <property type="entry name" value="ATPase domain of HSP90 chaperone/DNA topoisomerase II/histidine kinase"/>
    <property type="match status" value="1"/>
</dbReference>